<keyword evidence="2" id="KW-0519">Myristate</keyword>
<comment type="similarity">
    <text evidence="1 7">Belongs to the small GTPase superfamily. Arf family.</text>
</comment>
<evidence type="ECO:0000256" key="3">
    <source>
        <dbReference type="ARBA" id="ARBA00022741"/>
    </source>
</evidence>
<dbReference type="InterPro" id="IPR027417">
    <property type="entry name" value="P-loop_NTPase"/>
</dbReference>
<evidence type="ECO:0000256" key="1">
    <source>
        <dbReference type="ARBA" id="ARBA00010290"/>
    </source>
</evidence>
<dbReference type="GO" id="GO:0051649">
    <property type="term" value="P:establishment of localization in cell"/>
    <property type="evidence" value="ECO:0007669"/>
    <property type="project" value="UniProtKB-ARBA"/>
</dbReference>
<evidence type="ECO:0000313" key="9">
    <source>
        <dbReference type="Proteomes" id="UP001497382"/>
    </source>
</evidence>
<keyword evidence="9" id="KW-1185">Reference proteome</keyword>
<feature type="binding site" evidence="6">
    <location>
        <position position="31"/>
    </location>
    <ligand>
        <name>Mg(2+)</name>
        <dbReference type="ChEBI" id="CHEBI:18420"/>
    </ligand>
</feature>
<gene>
    <name evidence="8" type="ORF">LARSCL_LOCUS13875</name>
</gene>
<keyword evidence="4 5" id="KW-0342">GTP-binding</keyword>
<dbReference type="NCBIfam" id="TIGR00231">
    <property type="entry name" value="small_GTP"/>
    <property type="match status" value="1"/>
</dbReference>
<comment type="caution">
    <text evidence="8">The sequence shown here is derived from an EMBL/GenBank/DDBJ whole genome shotgun (WGS) entry which is preliminary data.</text>
</comment>
<dbReference type="SMART" id="SM00178">
    <property type="entry name" value="SAR"/>
    <property type="match status" value="1"/>
</dbReference>
<sequence length="163" mass="18158">MGLLSLLRKLKSAPDRELRILLLGLDNAGKTTILKKLASEDVTHITPTQGFNIKSVQSEGFKLNVWDIGGQRKIRPYWRNYFENTDVLELAELLAEEKLAGVPLLVFANKQDLFNAAPASELADGLNLPAIRDRSWQIQACSALTGEALKDGLDWVCKNIKKK</sequence>
<dbReference type="PROSITE" id="PS51417">
    <property type="entry name" value="ARF"/>
    <property type="match status" value="1"/>
</dbReference>
<keyword evidence="6" id="KW-0460">Magnesium</keyword>
<dbReference type="PRINTS" id="PR00328">
    <property type="entry name" value="SAR1GTPBP"/>
</dbReference>
<name>A0AAV2AR95_9ARAC</name>
<dbReference type="Gene3D" id="3.40.50.300">
    <property type="entry name" value="P-loop containing nucleotide triphosphate hydrolases"/>
    <property type="match status" value="2"/>
</dbReference>
<keyword evidence="3 5" id="KW-0547">Nucleotide-binding</keyword>
<dbReference type="InterPro" id="IPR006689">
    <property type="entry name" value="Small_GTPase_ARF/SAR"/>
</dbReference>
<dbReference type="SMART" id="SM00177">
    <property type="entry name" value="ARF"/>
    <property type="match status" value="1"/>
</dbReference>
<dbReference type="GO" id="GO:0003924">
    <property type="term" value="F:GTPase activity"/>
    <property type="evidence" value="ECO:0007669"/>
    <property type="project" value="InterPro"/>
</dbReference>
<dbReference type="Proteomes" id="UP001497382">
    <property type="component" value="Unassembled WGS sequence"/>
</dbReference>
<dbReference type="InterPro" id="IPR044612">
    <property type="entry name" value="ARL2/3"/>
</dbReference>
<dbReference type="Pfam" id="PF00025">
    <property type="entry name" value="Arf"/>
    <property type="match status" value="2"/>
</dbReference>
<evidence type="ECO:0000256" key="5">
    <source>
        <dbReference type="PIRSR" id="PIRSR606689-1"/>
    </source>
</evidence>
<feature type="binding site" evidence="5">
    <location>
        <position position="70"/>
    </location>
    <ligand>
        <name>GTP</name>
        <dbReference type="ChEBI" id="CHEBI:37565"/>
    </ligand>
</feature>
<proteinExistence type="inferred from homology"/>
<dbReference type="EMBL" id="CAXIEN010000194">
    <property type="protein sequence ID" value="CAL1285719.1"/>
    <property type="molecule type" value="Genomic_DNA"/>
</dbReference>
<feature type="binding site" evidence="5">
    <location>
        <begin position="24"/>
        <end position="31"/>
    </location>
    <ligand>
        <name>GTP</name>
        <dbReference type="ChEBI" id="CHEBI:37565"/>
    </ligand>
</feature>
<keyword evidence="2" id="KW-0449">Lipoprotein</keyword>
<evidence type="ECO:0000256" key="4">
    <source>
        <dbReference type="ARBA" id="ARBA00023134"/>
    </source>
</evidence>
<evidence type="ECO:0008006" key="10">
    <source>
        <dbReference type="Google" id="ProtNLM"/>
    </source>
</evidence>
<reference evidence="8 9" key="1">
    <citation type="submission" date="2024-04" db="EMBL/GenBank/DDBJ databases">
        <authorList>
            <person name="Rising A."/>
            <person name="Reimegard J."/>
            <person name="Sonavane S."/>
            <person name="Akerstrom W."/>
            <person name="Nylinder S."/>
            <person name="Hedman E."/>
            <person name="Kallberg Y."/>
        </authorList>
    </citation>
    <scope>NUCLEOTIDE SEQUENCE [LARGE SCALE GENOMIC DNA]</scope>
</reference>
<accession>A0AAV2AR95</accession>
<evidence type="ECO:0000256" key="2">
    <source>
        <dbReference type="ARBA" id="ARBA00022707"/>
    </source>
</evidence>
<dbReference type="PANTHER" id="PTHR45697">
    <property type="entry name" value="ADP-RIBOSYLATION FACTOR-LIKE PROTEIN 2-RELATED"/>
    <property type="match status" value="1"/>
</dbReference>
<evidence type="ECO:0000256" key="6">
    <source>
        <dbReference type="PIRSR" id="PIRSR606689-2"/>
    </source>
</evidence>
<feature type="binding site" evidence="5">
    <location>
        <begin position="109"/>
        <end position="112"/>
    </location>
    <ligand>
        <name>GTP</name>
        <dbReference type="ChEBI" id="CHEBI:37565"/>
    </ligand>
</feature>
<dbReference type="AlphaFoldDB" id="A0AAV2AR95"/>
<dbReference type="GO" id="GO:0046872">
    <property type="term" value="F:metal ion binding"/>
    <property type="evidence" value="ECO:0007669"/>
    <property type="project" value="UniProtKB-KW"/>
</dbReference>
<keyword evidence="6" id="KW-0479">Metal-binding</keyword>
<organism evidence="8 9">
    <name type="scientific">Larinioides sclopetarius</name>
    <dbReference type="NCBI Taxonomy" id="280406"/>
    <lineage>
        <taxon>Eukaryota</taxon>
        <taxon>Metazoa</taxon>
        <taxon>Ecdysozoa</taxon>
        <taxon>Arthropoda</taxon>
        <taxon>Chelicerata</taxon>
        <taxon>Arachnida</taxon>
        <taxon>Araneae</taxon>
        <taxon>Araneomorphae</taxon>
        <taxon>Entelegynae</taxon>
        <taxon>Araneoidea</taxon>
        <taxon>Araneidae</taxon>
        <taxon>Larinioides</taxon>
    </lineage>
</organism>
<evidence type="ECO:0000313" key="8">
    <source>
        <dbReference type="EMBL" id="CAL1285719.1"/>
    </source>
</evidence>
<dbReference type="InterPro" id="IPR005225">
    <property type="entry name" value="Small_GTP-bd"/>
</dbReference>
<dbReference type="GO" id="GO:0005525">
    <property type="term" value="F:GTP binding"/>
    <property type="evidence" value="ECO:0007669"/>
    <property type="project" value="UniProtKB-KW"/>
</dbReference>
<feature type="binding site" evidence="6">
    <location>
        <position position="48"/>
    </location>
    <ligand>
        <name>Mg(2+)</name>
        <dbReference type="ChEBI" id="CHEBI:18420"/>
    </ligand>
</feature>
<protein>
    <recommendedName>
        <fullName evidence="10">ADP-ribosylation factor-like protein 3</fullName>
    </recommendedName>
</protein>
<evidence type="ECO:0000256" key="7">
    <source>
        <dbReference type="RuleBase" id="RU003925"/>
    </source>
</evidence>
<dbReference type="SUPFAM" id="SSF52540">
    <property type="entry name" value="P-loop containing nucleoside triphosphate hydrolases"/>
    <property type="match status" value="1"/>
</dbReference>
<dbReference type="GO" id="GO:0016192">
    <property type="term" value="P:vesicle-mediated transport"/>
    <property type="evidence" value="ECO:0007669"/>
    <property type="project" value="UniProtKB-ARBA"/>
</dbReference>